<proteinExistence type="predicted"/>
<reference evidence="2" key="1">
    <citation type="submission" date="2013-04" db="EMBL/GenBank/DDBJ databases">
        <authorList>
            <person name="Qu J."/>
            <person name="Murali S.C."/>
            <person name="Bandaranaike D."/>
            <person name="Bellair M."/>
            <person name="Blankenburg K."/>
            <person name="Chao H."/>
            <person name="Dinh H."/>
            <person name="Doddapaneni H."/>
            <person name="Downs B."/>
            <person name="Dugan-Rocha S."/>
            <person name="Elkadiri S."/>
            <person name="Gnanaolivu R.D."/>
            <person name="Hernandez B."/>
            <person name="Javaid M."/>
            <person name="Jayaseelan J.C."/>
            <person name="Lee S."/>
            <person name="Li M."/>
            <person name="Ming W."/>
            <person name="Munidasa M."/>
            <person name="Muniz J."/>
            <person name="Nguyen L."/>
            <person name="Ongeri F."/>
            <person name="Osuji N."/>
            <person name="Pu L.-L."/>
            <person name="Puazo M."/>
            <person name="Qu C."/>
            <person name="Quiroz J."/>
            <person name="Raj R."/>
            <person name="Weissenberger G."/>
            <person name="Xin Y."/>
            <person name="Zou X."/>
            <person name="Han Y."/>
            <person name="Richards S."/>
            <person name="Worley K."/>
            <person name="Muzny D."/>
            <person name="Gibbs R."/>
        </authorList>
    </citation>
    <scope>NUCLEOTIDE SEQUENCE</scope>
    <source>
        <strain evidence="2">Sampled in the wild</strain>
    </source>
</reference>
<organism evidence="2 3">
    <name type="scientific">Ladona fulva</name>
    <name type="common">Scarce chaser dragonfly</name>
    <name type="synonym">Libellula fulva</name>
    <dbReference type="NCBI Taxonomy" id="123851"/>
    <lineage>
        <taxon>Eukaryota</taxon>
        <taxon>Metazoa</taxon>
        <taxon>Ecdysozoa</taxon>
        <taxon>Arthropoda</taxon>
        <taxon>Hexapoda</taxon>
        <taxon>Insecta</taxon>
        <taxon>Pterygota</taxon>
        <taxon>Palaeoptera</taxon>
        <taxon>Odonata</taxon>
        <taxon>Epiprocta</taxon>
        <taxon>Anisoptera</taxon>
        <taxon>Libelluloidea</taxon>
        <taxon>Libellulidae</taxon>
        <taxon>Ladona</taxon>
    </lineage>
</organism>
<feature type="region of interest" description="Disordered" evidence="1">
    <location>
        <begin position="331"/>
        <end position="361"/>
    </location>
</feature>
<evidence type="ECO:0000256" key="1">
    <source>
        <dbReference type="SAM" id="MobiDB-lite"/>
    </source>
</evidence>
<accession>A0A8K0KQK2</accession>
<dbReference type="EMBL" id="KZ309627">
    <property type="protein sequence ID" value="KAG8239402.1"/>
    <property type="molecule type" value="Genomic_DNA"/>
</dbReference>
<evidence type="ECO:0000313" key="3">
    <source>
        <dbReference type="Proteomes" id="UP000792457"/>
    </source>
</evidence>
<feature type="compositionally biased region" description="Polar residues" evidence="1">
    <location>
        <begin position="79"/>
        <end position="93"/>
    </location>
</feature>
<comment type="caution">
    <text evidence="2">The sequence shown here is derived from an EMBL/GenBank/DDBJ whole genome shotgun (WGS) entry which is preliminary data.</text>
</comment>
<keyword evidence="3" id="KW-1185">Reference proteome</keyword>
<evidence type="ECO:0000313" key="2">
    <source>
        <dbReference type="EMBL" id="KAG8239402.1"/>
    </source>
</evidence>
<dbReference type="AlphaFoldDB" id="A0A8K0KQK2"/>
<feature type="region of interest" description="Disordered" evidence="1">
    <location>
        <begin position="248"/>
        <end position="306"/>
    </location>
</feature>
<dbReference type="Proteomes" id="UP000792457">
    <property type="component" value="Unassembled WGS sequence"/>
</dbReference>
<reference evidence="2" key="2">
    <citation type="submission" date="2017-10" db="EMBL/GenBank/DDBJ databases">
        <title>Ladona fulva Genome sequencing and assembly.</title>
        <authorList>
            <person name="Murali S."/>
            <person name="Richards S."/>
            <person name="Bandaranaike D."/>
            <person name="Bellair M."/>
            <person name="Blankenburg K."/>
            <person name="Chao H."/>
            <person name="Dinh H."/>
            <person name="Doddapaneni H."/>
            <person name="Dugan-Rocha S."/>
            <person name="Elkadiri S."/>
            <person name="Gnanaolivu R."/>
            <person name="Hernandez B."/>
            <person name="Skinner E."/>
            <person name="Javaid M."/>
            <person name="Lee S."/>
            <person name="Li M."/>
            <person name="Ming W."/>
            <person name="Munidasa M."/>
            <person name="Muniz J."/>
            <person name="Nguyen L."/>
            <person name="Hughes D."/>
            <person name="Osuji N."/>
            <person name="Pu L.-L."/>
            <person name="Puazo M."/>
            <person name="Qu C."/>
            <person name="Quiroz J."/>
            <person name="Raj R."/>
            <person name="Weissenberger G."/>
            <person name="Xin Y."/>
            <person name="Zou X."/>
            <person name="Han Y."/>
            <person name="Worley K."/>
            <person name="Muzny D."/>
            <person name="Gibbs R."/>
        </authorList>
    </citation>
    <scope>NUCLEOTIDE SEQUENCE</scope>
    <source>
        <strain evidence="2">Sampled in the wild</strain>
    </source>
</reference>
<feature type="compositionally biased region" description="Basic and acidic residues" evidence="1">
    <location>
        <begin position="256"/>
        <end position="273"/>
    </location>
</feature>
<gene>
    <name evidence="2" type="ORF">J437_LFUL018223</name>
</gene>
<sequence length="470" mass="52342">MWDYNLVMMEEIMHKHSNRTSSTQVQKSSRYSSEKSKSIEIPYTNALQSPMKLHQYPSRKYKHLRGWVSPGDQKKCSEDSQPGLTPNASSAANTPLPHDEVNVSGDATSEYWCGDKIPAENVSIETLDTKAIISKDIKWIYGPDKVAFHEPVMLPLGDPLPQTRKICRMKTIGHQIRDVAQERSSSRCDNDDDLAEALALQLFDVYKKAKNLILYSPRSGGGILGYAYCNPDHKEIVLAEPLQCVVASVSPSDSDEGPHKVDEDDERDRKEDSSQSSSETTKVPLLQSALHHGKEGRYKSSFRRQRRAYERSGMGAKMIAPVLEPLLHQAPLSSSSEDEDDKPKSHSSPYPQLHSNHLSMGNPSVIGSSTFLAYDMYEIFTGSTPGMIIAVLKAVGKIPFWIERLKISLRGKAMTVAVGMYGPKLKFSIAVIQLPPRSFIVAPVKFEQVIYKCDLEYSASNIGSAEKGHR</sequence>
<protein>
    <submittedName>
        <fullName evidence="2">Uncharacterized protein</fullName>
    </submittedName>
</protein>
<feature type="region of interest" description="Disordered" evidence="1">
    <location>
        <begin position="15"/>
        <end position="37"/>
    </location>
</feature>
<feature type="region of interest" description="Disordered" evidence="1">
    <location>
        <begin position="67"/>
        <end position="100"/>
    </location>
</feature>
<name>A0A8K0KQK2_LADFU</name>